<keyword evidence="1" id="KW-0472">Membrane</keyword>
<evidence type="ECO:0000256" key="1">
    <source>
        <dbReference type="SAM" id="Phobius"/>
    </source>
</evidence>
<feature type="transmembrane region" description="Helical" evidence="1">
    <location>
        <begin position="132"/>
        <end position="151"/>
    </location>
</feature>
<feature type="transmembrane region" description="Helical" evidence="1">
    <location>
        <begin position="268"/>
        <end position="286"/>
    </location>
</feature>
<keyword evidence="1" id="KW-1133">Transmembrane helix</keyword>
<gene>
    <name evidence="2" type="ORF">JOM49_001379</name>
</gene>
<protein>
    <recommendedName>
        <fullName evidence="4">ABC-2 type transport system permease protein</fullName>
    </recommendedName>
</protein>
<feature type="transmembrane region" description="Helical" evidence="1">
    <location>
        <begin position="60"/>
        <end position="77"/>
    </location>
</feature>
<feature type="transmembrane region" description="Helical" evidence="1">
    <location>
        <begin position="104"/>
        <end position="126"/>
    </location>
</feature>
<evidence type="ECO:0008006" key="4">
    <source>
        <dbReference type="Google" id="ProtNLM"/>
    </source>
</evidence>
<keyword evidence="3" id="KW-1185">Reference proteome</keyword>
<dbReference type="Proteomes" id="UP000741013">
    <property type="component" value="Unassembled WGS sequence"/>
</dbReference>
<dbReference type="EMBL" id="JAGGMS010000001">
    <property type="protein sequence ID" value="MBP2179853.1"/>
    <property type="molecule type" value="Genomic_DNA"/>
</dbReference>
<feature type="transmembrane region" description="Helical" evidence="1">
    <location>
        <begin position="182"/>
        <end position="205"/>
    </location>
</feature>
<name>A0ABS4PKA2_9PSEU</name>
<feature type="transmembrane region" description="Helical" evidence="1">
    <location>
        <begin position="158"/>
        <end position="176"/>
    </location>
</feature>
<accession>A0ABS4PKA2</accession>
<proteinExistence type="predicted"/>
<evidence type="ECO:0000313" key="3">
    <source>
        <dbReference type="Proteomes" id="UP000741013"/>
    </source>
</evidence>
<feature type="transmembrane region" description="Helical" evidence="1">
    <location>
        <begin position="20"/>
        <end position="40"/>
    </location>
</feature>
<organism evidence="2 3">
    <name type="scientific">Amycolatopsis magusensis</name>
    <dbReference type="NCBI Taxonomy" id="882444"/>
    <lineage>
        <taxon>Bacteria</taxon>
        <taxon>Bacillati</taxon>
        <taxon>Actinomycetota</taxon>
        <taxon>Actinomycetes</taxon>
        <taxon>Pseudonocardiales</taxon>
        <taxon>Pseudonocardiaceae</taxon>
        <taxon>Amycolatopsis</taxon>
    </lineage>
</organism>
<dbReference type="RefSeq" id="WP_209663516.1">
    <property type="nucleotide sequence ID" value="NZ_JAGGMS010000001.1"/>
</dbReference>
<feature type="transmembrane region" description="Helical" evidence="1">
    <location>
        <begin position="292"/>
        <end position="311"/>
    </location>
</feature>
<reference evidence="2 3" key="1">
    <citation type="submission" date="2021-03" db="EMBL/GenBank/DDBJ databases">
        <title>Sequencing the genomes of 1000 actinobacteria strains.</title>
        <authorList>
            <person name="Klenk H.-P."/>
        </authorList>
    </citation>
    <scope>NUCLEOTIDE SEQUENCE [LARGE SCALE GENOMIC DNA]</scope>
    <source>
        <strain evidence="2 3">DSM 45510</strain>
    </source>
</reference>
<sequence>MTTTLDRVRIPGRPRFGGVFSGDTTSFLVVFGIGALATAFGKLPWWREFLLGGSTGDGSALPAVVLVLSGLSARAQLRRGYRWADPAELTWLVSDRVPVLGARVWRVWLGWLLALGYVTALGGVVYDVSAEVWTAVGLLLGGSSALTLAVARRPVETGTAAGPIALAGVGAVVALTGPPPEVLSAFGAVLLLAAVVVGWGSGSLLRPVAAEAAGRLELVSAWRERVVRLVAVSFLDPLLMLPSARPVNVRVTSIWRLALAGVLGRRRYAAGAVLIALAAGVARLAFPALPEVAVVAVAAYAALMPFGGGLGELWRGLGLRRWLDERDLRLRAAYALVFAGLALAWALVLVLVVALLGVSFGPAAWLVLPLAAASVLRTASRPPMTYDNLVVTDTPLGQAPVRLITQAIRGPDLGVVGALTLTVSSFGPGPVVVIMALTTWSCLR</sequence>
<keyword evidence="1" id="KW-0812">Transmembrane</keyword>
<evidence type="ECO:0000313" key="2">
    <source>
        <dbReference type="EMBL" id="MBP2179853.1"/>
    </source>
</evidence>
<comment type="caution">
    <text evidence="2">The sequence shown here is derived from an EMBL/GenBank/DDBJ whole genome shotgun (WGS) entry which is preliminary data.</text>
</comment>
<feature type="transmembrane region" description="Helical" evidence="1">
    <location>
        <begin position="332"/>
        <end position="356"/>
    </location>
</feature>